<feature type="non-terminal residue" evidence="3">
    <location>
        <position position="1"/>
    </location>
</feature>
<keyword evidence="1" id="KW-0413">Isomerase</keyword>
<evidence type="ECO:0008006" key="4">
    <source>
        <dbReference type="Google" id="ProtNLM"/>
    </source>
</evidence>
<evidence type="ECO:0000313" key="3">
    <source>
        <dbReference type="EMBL" id="GAH25251.1"/>
    </source>
</evidence>
<dbReference type="SUPFAM" id="SSF50443">
    <property type="entry name" value="FucI/AraA C-terminal domain-like"/>
    <property type="match status" value="1"/>
</dbReference>
<dbReference type="PANTHER" id="PTHR36120:SF1">
    <property type="entry name" value="L-FUCOSE ISOMERASE C-TERMINAL DOMAIN-CONTAINING PROTEIN"/>
    <property type="match status" value="1"/>
</dbReference>
<dbReference type="AlphaFoldDB" id="X1DW39"/>
<dbReference type="GO" id="GO:0016861">
    <property type="term" value="F:intramolecular oxidoreductase activity, interconverting aldoses and ketoses"/>
    <property type="evidence" value="ECO:0007669"/>
    <property type="project" value="InterPro"/>
</dbReference>
<sequence>LYGIELKYLELQRFKEEAQKVSHDEINQFKKIIKDEGQVVEVDQKNLTEGIKYAIALEKIISEERISIFVMNDIIDEMHVCFGLRPCLTNPRLSASGVVVTMEADIAAGIAMYILRLFTGKSPFYAELYTADLEKNAFLMGHPGYHDSINHDEKYPVKIVPDVEYENSDPFSGACTFFKYKPGPVTVVNSVYNGKKLRWTVFEGYSLQGPPKMEGSSHLFCKIETPIKEFCNRAIQIGVSQHWIVVPGHFMKNFERLCRWLNIEYCAVN</sequence>
<dbReference type="GO" id="GO:0005737">
    <property type="term" value="C:cytoplasm"/>
    <property type="evidence" value="ECO:0007669"/>
    <property type="project" value="InterPro"/>
</dbReference>
<keyword evidence="2" id="KW-0119">Carbohydrate metabolism</keyword>
<evidence type="ECO:0000256" key="2">
    <source>
        <dbReference type="ARBA" id="ARBA00023277"/>
    </source>
</evidence>
<organism evidence="3">
    <name type="scientific">marine sediment metagenome</name>
    <dbReference type="NCBI Taxonomy" id="412755"/>
    <lineage>
        <taxon>unclassified sequences</taxon>
        <taxon>metagenomes</taxon>
        <taxon>ecological metagenomes</taxon>
    </lineage>
</organism>
<evidence type="ECO:0000256" key="1">
    <source>
        <dbReference type="ARBA" id="ARBA00023235"/>
    </source>
</evidence>
<dbReference type="SUPFAM" id="SSF53743">
    <property type="entry name" value="FucI/AraA N-terminal and middle domains"/>
    <property type="match status" value="1"/>
</dbReference>
<protein>
    <recommendedName>
        <fullName evidence="4">L-fucose isomerase C-terminal domain-containing protein</fullName>
    </recommendedName>
</protein>
<reference evidence="3" key="1">
    <citation type="journal article" date="2014" name="Front. Microbiol.">
        <title>High frequency of phylogenetically diverse reductive dehalogenase-homologous genes in deep subseafloor sedimentary metagenomes.</title>
        <authorList>
            <person name="Kawai M."/>
            <person name="Futagami T."/>
            <person name="Toyoda A."/>
            <person name="Takaki Y."/>
            <person name="Nishi S."/>
            <person name="Hori S."/>
            <person name="Arai W."/>
            <person name="Tsubouchi T."/>
            <person name="Morono Y."/>
            <person name="Uchiyama I."/>
            <person name="Ito T."/>
            <person name="Fujiyama A."/>
            <person name="Inagaki F."/>
            <person name="Takami H."/>
        </authorList>
    </citation>
    <scope>NUCLEOTIDE SEQUENCE</scope>
    <source>
        <strain evidence="3">Expedition CK06-06</strain>
    </source>
</reference>
<dbReference type="PANTHER" id="PTHR36120">
    <property type="entry name" value="FUCOSE ISOMERASE"/>
    <property type="match status" value="1"/>
</dbReference>
<dbReference type="EMBL" id="BARU01002201">
    <property type="protein sequence ID" value="GAH25251.1"/>
    <property type="molecule type" value="Genomic_DNA"/>
</dbReference>
<accession>X1DW39</accession>
<proteinExistence type="predicted"/>
<dbReference type="GO" id="GO:0005996">
    <property type="term" value="P:monosaccharide metabolic process"/>
    <property type="evidence" value="ECO:0007669"/>
    <property type="project" value="InterPro"/>
</dbReference>
<name>X1DW39_9ZZZZ</name>
<comment type="caution">
    <text evidence="3">The sequence shown here is derived from an EMBL/GenBank/DDBJ whole genome shotgun (WGS) entry which is preliminary data.</text>
</comment>
<gene>
    <name evidence="3" type="ORF">S03H2_05310</name>
</gene>
<dbReference type="InterPro" id="IPR009015">
    <property type="entry name" value="Fucose_isomerase_N/cen_sf"/>
</dbReference>
<dbReference type="InterPro" id="IPR004216">
    <property type="entry name" value="Fuc/Ara_isomerase_C"/>
</dbReference>